<dbReference type="EC" id="2.7.11.1" evidence="1"/>
<evidence type="ECO:0000259" key="11">
    <source>
        <dbReference type="PROSITE" id="PS50011"/>
    </source>
</evidence>
<feature type="domain" description="Protein kinase" evidence="11">
    <location>
        <begin position="552"/>
        <end position="852"/>
    </location>
</feature>
<feature type="region of interest" description="Disordered" evidence="10">
    <location>
        <begin position="1"/>
        <end position="196"/>
    </location>
</feature>
<feature type="compositionally biased region" description="Basic and acidic residues" evidence="10">
    <location>
        <begin position="97"/>
        <end position="108"/>
    </location>
</feature>
<feature type="compositionally biased region" description="Basic and acidic residues" evidence="10">
    <location>
        <begin position="520"/>
        <end position="540"/>
    </location>
</feature>
<keyword evidence="3" id="KW-0808">Transferase</keyword>
<reference evidence="13" key="2">
    <citation type="submission" date="2012-08" db="EMBL/GenBank/DDBJ databases">
        <title>Genome sequence of Kazachstania naganishii.</title>
        <authorList>
            <person name="Gordon J.L."/>
            <person name="Armisen D."/>
            <person name="Proux-Wera E."/>
            <person name="OhEigeartaigh S.S."/>
            <person name="Byrne K.P."/>
            <person name="Wolfe K.H."/>
        </authorList>
    </citation>
    <scope>NUCLEOTIDE SEQUENCE [LARGE SCALE GENOMIC DNA]</scope>
    <source>
        <strain evidence="13">ATCC MYA-139 / BCRC 22969 / CBS 8797 / CCRC 22969 / KCTC 17520 / NBRC 10181 / NCYC 3082</strain>
    </source>
</reference>
<feature type="compositionally biased region" description="Low complexity" evidence="10">
    <location>
        <begin position="31"/>
        <end position="45"/>
    </location>
</feature>
<dbReference type="InterPro" id="IPR008271">
    <property type="entry name" value="Ser/Thr_kinase_AS"/>
</dbReference>
<dbReference type="GO" id="GO:0030003">
    <property type="term" value="P:intracellular monoatomic cation homeostasis"/>
    <property type="evidence" value="ECO:0007669"/>
    <property type="project" value="EnsemblFungi"/>
</dbReference>
<keyword evidence="4" id="KW-0547">Nucleotide-binding</keyword>
<dbReference type="GO" id="GO:0008104">
    <property type="term" value="P:intracellular protein localization"/>
    <property type="evidence" value="ECO:0007669"/>
    <property type="project" value="EnsemblFungi"/>
</dbReference>
<dbReference type="Pfam" id="PF00069">
    <property type="entry name" value="Pkinase"/>
    <property type="match status" value="1"/>
</dbReference>
<keyword evidence="13" id="KW-1185">Reference proteome</keyword>
<keyword evidence="2" id="KW-0723">Serine/threonine-protein kinase</keyword>
<dbReference type="Gene3D" id="1.10.510.10">
    <property type="entry name" value="Transferase(Phosphotransferase) domain 1"/>
    <property type="match status" value="1"/>
</dbReference>
<dbReference type="GO" id="GO:0005886">
    <property type="term" value="C:plasma membrane"/>
    <property type="evidence" value="ECO:0007669"/>
    <property type="project" value="EnsemblFungi"/>
</dbReference>
<protein>
    <recommendedName>
        <fullName evidence="1">non-specific serine/threonine protein kinase</fullName>
        <ecNumber evidence="1">2.7.11.1</ecNumber>
    </recommendedName>
</protein>
<comment type="catalytic activity">
    <reaction evidence="8">
        <text>L-threonyl-[protein] + ATP = O-phospho-L-threonyl-[protein] + ADP + H(+)</text>
        <dbReference type="Rhea" id="RHEA:46608"/>
        <dbReference type="Rhea" id="RHEA-COMP:11060"/>
        <dbReference type="Rhea" id="RHEA-COMP:11605"/>
        <dbReference type="ChEBI" id="CHEBI:15378"/>
        <dbReference type="ChEBI" id="CHEBI:30013"/>
        <dbReference type="ChEBI" id="CHEBI:30616"/>
        <dbReference type="ChEBI" id="CHEBI:61977"/>
        <dbReference type="ChEBI" id="CHEBI:456216"/>
        <dbReference type="EC" id="2.7.11.1"/>
    </reaction>
</comment>
<feature type="compositionally biased region" description="Basic and acidic residues" evidence="10">
    <location>
        <begin position="454"/>
        <end position="468"/>
    </location>
</feature>
<gene>
    <name evidence="12" type="primary">KNAG0C02430</name>
    <name evidence="12" type="ordered locus">KNAG_0C02430</name>
</gene>
<dbReference type="AlphaFoldDB" id="J7S4L4"/>
<evidence type="ECO:0000256" key="4">
    <source>
        <dbReference type="ARBA" id="ARBA00022741"/>
    </source>
</evidence>
<dbReference type="RefSeq" id="XP_022463600.1">
    <property type="nucleotide sequence ID" value="XM_022606956.1"/>
</dbReference>
<comment type="similarity">
    <text evidence="7">Belongs to the protein kinase superfamily. CAMK Ser/Thr protein kinase family. NPR/HAL subfamily. HAL5 sub-subfamily.</text>
</comment>
<reference evidence="12 13" key="1">
    <citation type="journal article" date="2011" name="Proc. Natl. Acad. Sci. U.S.A.">
        <title>Evolutionary erosion of yeast sex chromosomes by mating-type switching accidents.</title>
        <authorList>
            <person name="Gordon J.L."/>
            <person name="Armisen D."/>
            <person name="Proux-Wera E."/>
            <person name="Oheigeartaigh S.S."/>
            <person name="Byrne K.P."/>
            <person name="Wolfe K.H."/>
        </authorList>
    </citation>
    <scope>NUCLEOTIDE SEQUENCE [LARGE SCALE GENOMIC DNA]</scope>
    <source>
        <strain evidence="13">ATCC MYA-139 / BCRC 22969 / CBS 8797 / CCRC 22969 / KCTC 17520 / NBRC 10181 / NCYC 3082</strain>
    </source>
</reference>
<dbReference type="GO" id="GO:0005524">
    <property type="term" value="F:ATP binding"/>
    <property type="evidence" value="ECO:0007669"/>
    <property type="project" value="UniProtKB-KW"/>
</dbReference>
<sequence length="863" mass="95360">MGANNEHVSRSSSVKRAKSISESLKGLFKPGSSTNTSSHTGSNTNIYALHEGREHSKVKSITPASSLPPLKTDVRRRKSLNDDKVSIGSSNTSKLSRIADEKVTEIQKTRTGGGNKQPSSGKPAKSAAHGHSATSSPPILAEGVPLAQSPELSAAKQHKLNSSTITPANLPRIDKLILSPSHSNTNSQDSKDFYLSEEELDQINDKLDYDSSLTKYQYDNLSEESKPDEYMDRAASIDEATDSAAPTPKKFSIDAILDAKSRSRPRSRSRSTSLKRSNSSSSNSLLSASNPQTPMSSTAAFPPTEPRVSRGRPHADTISASGFPRYLHPNNIPGSPVAHQTTEPACILQVDSFKVFSNGTHEHNMKTISIVDGDSAGPNSAKAKSGFSFSGFFKVGTQHNKNLDDIMVGGGNDELGSFSYDQPNFENALSLIPFEKRSLCARVMSTSSSDSSVEEDKKPAGSRDDAPRNKGPHGSKSEKAIPQVINPRAAVSSEELKLINSLSEKIHAGLKKSAAGTKSQPEKKQKTPRSRDDEQNRSDVDIQNLPFADQYGKIIGTIGHGAYGIVSVCARPIRHSDIPPLPTYSKNGKLFFGVKQLKPRVNESVEKFSTKITSEFIIGHSLSRPHKKGDKISPNILKIIDLMENEDKFVEVMEFCPAGDLYSILTRKSKSGSALHPLEADCFMKQLLHGIKFMHDRGVAHCDLKPENILFHPNGLLKICDFGTSCVFQTAWERHVHFQSGAMGSEPYVAPEEFIHGMEYDPRLADCWSIGVVYCTMVLGHYLWKIALKEKDGLYKSFVEEMVEENEFYVFEELRHVNHDINRMRRVVLYKIFHWNPEKRISIHQILQSPWMKRTRCCIPYKI</sequence>
<dbReference type="PANTHER" id="PTHR24343">
    <property type="entry name" value="SERINE/THREONINE KINASE"/>
    <property type="match status" value="1"/>
</dbReference>
<dbReference type="SUPFAM" id="SSF56112">
    <property type="entry name" value="Protein kinase-like (PK-like)"/>
    <property type="match status" value="1"/>
</dbReference>
<dbReference type="GeneID" id="34525034"/>
<evidence type="ECO:0000256" key="1">
    <source>
        <dbReference type="ARBA" id="ARBA00012513"/>
    </source>
</evidence>
<feature type="compositionally biased region" description="Low complexity" evidence="10">
    <location>
        <begin position="270"/>
        <end position="290"/>
    </location>
</feature>
<feature type="compositionally biased region" description="Basic and acidic residues" evidence="10">
    <location>
        <begin position="223"/>
        <end position="236"/>
    </location>
</feature>
<proteinExistence type="inferred from homology"/>
<evidence type="ECO:0000313" key="13">
    <source>
        <dbReference type="Proteomes" id="UP000006310"/>
    </source>
</evidence>
<evidence type="ECO:0000256" key="7">
    <source>
        <dbReference type="ARBA" id="ARBA00038505"/>
    </source>
</evidence>
<dbReference type="Proteomes" id="UP000006310">
    <property type="component" value="Chromosome 3"/>
</dbReference>
<dbReference type="HOGENOM" id="CLU_016904_0_0_1"/>
<feature type="region of interest" description="Disordered" evidence="10">
    <location>
        <begin position="218"/>
        <end position="339"/>
    </location>
</feature>
<dbReference type="InterPro" id="IPR011009">
    <property type="entry name" value="Kinase-like_dom_sf"/>
</dbReference>
<evidence type="ECO:0000256" key="8">
    <source>
        <dbReference type="ARBA" id="ARBA00047899"/>
    </source>
</evidence>
<dbReference type="eggNOG" id="KOG0590">
    <property type="taxonomic scope" value="Eukaryota"/>
</dbReference>
<name>J7S4L4_HUIN7</name>
<dbReference type="SMART" id="SM00220">
    <property type="entry name" value="S_TKc"/>
    <property type="match status" value="1"/>
</dbReference>
<keyword evidence="6" id="KW-0067">ATP-binding</keyword>
<evidence type="ECO:0000256" key="2">
    <source>
        <dbReference type="ARBA" id="ARBA00022527"/>
    </source>
</evidence>
<feature type="region of interest" description="Disordered" evidence="10">
    <location>
        <begin position="445"/>
        <end position="487"/>
    </location>
</feature>
<feature type="region of interest" description="Disordered" evidence="10">
    <location>
        <begin position="510"/>
        <end position="542"/>
    </location>
</feature>
<keyword evidence="5" id="KW-0418">Kinase</keyword>
<accession>J7S4L4</accession>
<organism evidence="12 13">
    <name type="scientific">Huiozyma naganishii (strain ATCC MYA-139 / BCRC 22969 / CBS 8797 / KCTC 17520 / NBRC 10181 / NCYC 3082 / Yp74L-3)</name>
    <name type="common">Yeast</name>
    <name type="synonym">Kazachstania naganishii</name>
    <dbReference type="NCBI Taxonomy" id="1071383"/>
    <lineage>
        <taxon>Eukaryota</taxon>
        <taxon>Fungi</taxon>
        <taxon>Dikarya</taxon>
        <taxon>Ascomycota</taxon>
        <taxon>Saccharomycotina</taxon>
        <taxon>Saccharomycetes</taxon>
        <taxon>Saccharomycetales</taxon>
        <taxon>Saccharomycetaceae</taxon>
        <taxon>Huiozyma</taxon>
    </lineage>
</organism>
<dbReference type="OMA" id="EFYVFEE"/>
<dbReference type="PANTHER" id="PTHR24343:SF43">
    <property type="entry name" value="SERINE_THREONINE-PROTEIN KINASE HAL5-RELATED"/>
    <property type="match status" value="1"/>
</dbReference>
<dbReference type="STRING" id="1071383.J7S4L4"/>
<dbReference type="GO" id="GO:0045807">
    <property type="term" value="P:positive regulation of endocytosis"/>
    <property type="evidence" value="ECO:0007669"/>
    <property type="project" value="EnsemblFungi"/>
</dbReference>
<dbReference type="OrthoDB" id="6513151at2759"/>
<dbReference type="InterPro" id="IPR000719">
    <property type="entry name" value="Prot_kinase_dom"/>
</dbReference>
<evidence type="ECO:0000256" key="3">
    <source>
        <dbReference type="ARBA" id="ARBA00022679"/>
    </source>
</evidence>
<evidence type="ECO:0000313" key="12">
    <source>
        <dbReference type="EMBL" id="CCK69354.1"/>
    </source>
</evidence>
<dbReference type="GO" id="GO:0004674">
    <property type="term" value="F:protein serine/threonine kinase activity"/>
    <property type="evidence" value="ECO:0007669"/>
    <property type="project" value="UniProtKB-KW"/>
</dbReference>
<dbReference type="GO" id="GO:0005829">
    <property type="term" value="C:cytosol"/>
    <property type="evidence" value="ECO:0007669"/>
    <property type="project" value="TreeGrafter"/>
</dbReference>
<comment type="catalytic activity">
    <reaction evidence="9">
        <text>L-seryl-[protein] + ATP = O-phospho-L-seryl-[protein] + ADP + H(+)</text>
        <dbReference type="Rhea" id="RHEA:17989"/>
        <dbReference type="Rhea" id="RHEA-COMP:9863"/>
        <dbReference type="Rhea" id="RHEA-COMP:11604"/>
        <dbReference type="ChEBI" id="CHEBI:15378"/>
        <dbReference type="ChEBI" id="CHEBI:29999"/>
        <dbReference type="ChEBI" id="CHEBI:30616"/>
        <dbReference type="ChEBI" id="CHEBI:83421"/>
        <dbReference type="ChEBI" id="CHEBI:456216"/>
        <dbReference type="EC" id="2.7.11.1"/>
    </reaction>
</comment>
<dbReference type="KEGG" id="kng:KNAG_0C02430"/>
<evidence type="ECO:0000256" key="10">
    <source>
        <dbReference type="SAM" id="MobiDB-lite"/>
    </source>
</evidence>
<dbReference type="EMBL" id="HE978316">
    <property type="protein sequence ID" value="CCK69354.1"/>
    <property type="molecule type" value="Genomic_DNA"/>
</dbReference>
<evidence type="ECO:0000256" key="6">
    <source>
        <dbReference type="ARBA" id="ARBA00022840"/>
    </source>
</evidence>
<evidence type="ECO:0000256" key="9">
    <source>
        <dbReference type="ARBA" id="ARBA00048679"/>
    </source>
</evidence>
<evidence type="ECO:0000256" key="5">
    <source>
        <dbReference type="ARBA" id="ARBA00022777"/>
    </source>
</evidence>
<dbReference type="PROSITE" id="PS00108">
    <property type="entry name" value="PROTEIN_KINASE_ST"/>
    <property type="match status" value="1"/>
</dbReference>
<dbReference type="PROSITE" id="PS50011">
    <property type="entry name" value="PROTEIN_KINASE_DOM"/>
    <property type="match status" value="1"/>
</dbReference>